<dbReference type="Gene3D" id="3.40.50.300">
    <property type="entry name" value="P-loop containing nucleotide triphosphate hydrolases"/>
    <property type="match status" value="1"/>
</dbReference>
<evidence type="ECO:0000259" key="1">
    <source>
        <dbReference type="Pfam" id="PF13614"/>
    </source>
</evidence>
<gene>
    <name evidence="2" type="ORF">H0A36_21495</name>
</gene>
<proteinExistence type="predicted"/>
<reference evidence="2 3" key="1">
    <citation type="submission" date="2020-07" db="EMBL/GenBank/DDBJ databases">
        <title>Endozoicomonas sp. nov., isolated from sediment.</title>
        <authorList>
            <person name="Gu T."/>
        </authorList>
    </citation>
    <scope>NUCLEOTIDE SEQUENCE [LARGE SCALE GENOMIC DNA]</scope>
    <source>
        <strain evidence="2 3">SM1973</strain>
    </source>
</reference>
<protein>
    <submittedName>
        <fullName evidence="2">ParA family protein</fullName>
    </submittedName>
</protein>
<dbReference type="PANTHER" id="PTHR13696">
    <property type="entry name" value="P-LOOP CONTAINING NUCLEOSIDE TRIPHOSPHATE HYDROLASE"/>
    <property type="match status" value="1"/>
</dbReference>
<dbReference type="InterPro" id="IPR050678">
    <property type="entry name" value="DNA_Partitioning_ATPase"/>
</dbReference>
<dbReference type="SUPFAM" id="SSF52540">
    <property type="entry name" value="P-loop containing nucleoside triphosphate hydrolases"/>
    <property type="match status" value="1"/>
</dbReference>
<dbReference type="CDD" id="cd02042">
    <property type="entry name" value="ParAB_family"/>
    <property type="match status" value="1"/>
</dbReference>
<dbReference type="Pfam" id="PF13614">
    <property type="entry name" value="AAA_31"/>
    <property type="match status" value="1"/>
</dbReference>
<dbReference type="InterPro" id="IPR027417">
    <property type="entry name" value="P-loop_NTPase"/>
</dbReference>
<accession>A0A853IEX7</accession>
<sequence>MKRVVFNQKGGVGKSTIACNLAAIAAAQGKRVLLIDLDSQRNSSCYLLGHQYNSSLSTVANFFEQSLSFSLGGLNLKDYTLKTNYPNLQLVPAAMHLSELQHKLETRHKIYKLKEGIDRLEPYFDEVYIDTPPAFNFYTLSALIAADNCLIPFDCDQFSRQALTDLLANVTETQTDHNEKLIVEGIIVNQFQPRAKLPQQLVDELIVEQLPVLNAYISTSVKVKESHQASTPLIHFEPKHKVTQEFCLLYEELSTAA</sequence>
<evidence type="ECO:0000313" key="2">
    <source>
        <dbReference type="EMBL" id="NYZ68594.1"/>
    </source>
</evidence>
<keyword evidence="3" id="KW-1185">Reference proteome</keyword>
<dbReference type="AlphaFoldDB" id="A0A853IEX7"/>
<dbReference type="InterPro" id="IPR025669">
    <property type="entry name" value="AAA_dom"/>
</dbReference>
<organism evidence="2 3">
    <name type="scientific">Spartinivicinus marinus</name>
    <dbReference type="NCBI Taxonomy" id="2994442"/>
    <lineage>
        <taxon>Bacteria</taxon>
        <taxon>Pseudomonadati</taxon>
        <taxon>Pseudomonadota</taxon>
        <taxon>Gammaproteobacteria</taxon>
        <taxon>Oceanospirillales</taxon>
        <taxon>Zooshikellaceae</taxon>
        <taxon>Spartinivicinus</taxon>
    </lineage>
</organism>
<evidence type="ECO:0000313" key="3">
    <source>
        <dbReference type="Proteomes" id="UP000569732"/>
    </source>
</evidence>
<feature type="domain" description="AAA" evidence="1">
    <location>
        <begin position="5"/>
        <end position="181"/>
    </location>
</feature>
<dbReference type="Proteomes" id="UP000569732">
    <property type="component" value="Unassembled WGS sequence"/>
</dbReference>
<dbReference type="EMBL" id="JACCKB010000045">
    <property type="protein sequence ID" value="NYZ68594.1"/>
    <property type="molecule type" value="Genomic_DNA"/>
</dbReference>
<dbReference type="PANTHER" id="PTHR13696:SF52">
    <property type="entry name" value="PARA FAMILY PROTEIN CT_582"/>
    <property type="match status" value="1"/>
</dbReference>
<comment type="caution">
    <text evidence="2">The sequence shown here is derived from an EMBL/GenBank/DDBJ whole genome shotgun (WGS) entry which is preliminary data.</text>
</comment>
<name>A0A853IEX7_9GAMM</name>